<dbReference type="GO" id="GO:0006260">
    <property type="term" value="P:DNA replication"/>
    <property type="evidence" value="ECO:0007669"/>
    <property type="project" value="UniProtKB-KW"/>
</dbReference>
<comment type="catalytic activity">
    <reaction evidence="10">
        <text>8-oxo-dGTP + H2O = 8-oxo-dGMP + diphosphate + H(+)</text>
        <dbReference type="Rhea" id="RHEA:31575"/>
        <dbReference type="ChEBI" id="CHEBI:15377"/>
        <dbReference type="ChEBI" id="CHEBI:15378"/>
        <dbReference type="ChEBI" id="CHEBI:33019"/>
        <dbReference type="ChEBI" id="CHEBI:63224"/>
        <dbReference type="ChEBI" id="CHEBI:77896"/>
        <dbReference type="EC" id="3.6.1.55"/>
    </reaction>
</comment>
<evidence type="ECO:0000256" key="6">
    <source>
        <dbReference type="ARBA" id="ARBA00022763"/>
    </source>
</evidence>
<dbReference type="AlphaFoldDB" id="A0A7Z0M6L2"/>
<dbReference type="InterPro" id="IPR015797">
    <property type="entry name" value="NUDIX_hydrolase-like_dom_sf"/>
</dbReference>
<keyword evidence="5" id="KW-0479">Metal-binding</keyword>
<evidence type="ECO:0000256" key="5">
    <source>
        <dbReference type="ARBA" id="ARBA00022723"/>
    </source>
</evidence>
<dbReference type="GO" id="GO:0035539">
    <property type="term" value="F:8-oxo-7,8-dihydrodeoxyguanosine triphosphate pyrophosphatase activity"/>
    <property type="evidence" value="ECO:0007669"/>
    <property type="project" value="UniProtKB-EC"/>
</dbReference>
<dbReference type="EC" id="3.6.1.55" evidence="11"/>
<dbReference type="PANTHER" id="PTHR47707">
    <property type="entry name" value="8-OXO-DGTP DIPHOSPHATASE"/>
    <property type="match status" value="1"/>
</dbReference>
<evidence type="ECO:0000256" key="1">
    <source>
        <dbReference type="ARBA" id="ARBA00001946"/>
    </source>
</evidence>
<keyword evidence="6" id="KW-0227">DNA damage</keyword>
<reference evidence="13 14" key="1">
    <citation type="submission" date="2020-07" db="EMBL/GenBank/DDBJ databases">
        <title>MOT database genomes.</title>
        <authorList>
            <person name="Joseph S."/>
            <person name="Aduse-Opoku J."/>
            <person name="Hashim A."/>
            <person name="Wade W."/>
            <person name="Curtis M."/>
        </authorList>
    </citation>
    <scope>NUCLEOTIDE SEQUENCE [LARGE SCALE GENOMIC DNA]</scope>
    <source>
        <strain evidence="13 14">STR</strain>
    </source>
</reference>
<comment type="similarity">
    <text evidence="2">Belongs to the Nudix hydrolase family.</text>
</comment>
<dbReference type="GO" id="GO:0044716">
    <property type="term" value="F:8-oxo-GDP phosphatase activity"/>
    <property type="evidence" value="ECO:0007669"/>
    <property type="project" value="TreeGrafter"/>
</dbReference>
<dbReference type="GO" id="GO:0046872">
    <property type="term" value="F:metal ion binding"/>
    <property type="evidence" value="ECO:0007669"/>
    <property type="project" value="UniProtKB-KW"/>
</dbReference>
<gene>
    <name evidence="13" type="ORF">HZY94_04320</name>
</gene>
<dbReference type="CDD" id="cd02883">
    <property type="entry name" value="NUDIX_Hydrolase"/>
    <property type="match status" value="1"/>
</dbReference>
<dbReference type="InterPro" id="IPR047127">
    <property type="entry name" value="MutT-like"/>
</dbReference>
<dbReference type="EMBL" id="JACBXX010000105">
    <property type="protein sequence ID" value="NYS96405.1"/>
    <property type="molecule type" value="Genomic_DNA"/>
</dbReference>
<comment type="caution">
    <text evidence="13">The sequence shown here is derived from an EMBL/GenBank/DDBJ whole genome shotgun (WGS) entry which is preliminary data.</text>
</comment>
<dbReference type="GO" id="GO:0008413">
    <property type="term" value="F:8-oxo-7,8-dihydroguanosine triphosphate pyrophosphatase activity"/>
    <property type="evidence" value="ECO:0007669"/>
    <property type="project" value="TreeGrafter"/>
</dbReference>
<evidence type="ECO:0000256" key="9">
    <source>
        <dbReference type="ARBA" id="ARBA00023204"/>
    </source>
</evidence>
<keyword evidence="4" id="KW-0235">DNA replication</keyword>
<name>A0A7Z0M6L2_9STRE</name>
<keyword evidence="8" id="KW-0460">Magnesium</keyword>
<dbReference type="GO" id="GO:0006281">
    <property type="term" value="P:DNA repair"/>
    <property type="evidence" value="ECO:0007669"/>
    <property type="project" value="UniProtKB-KW"/>
</dbReference>
<evidence type="ECO:0000256" key="10">
    <source>
        <dbReference type="ARBA" id="ARBA00035861"/>
    </source>
</evidence>
<keyword evidence="3" id="KW-0515">Mutator protein</keyword>
<dbReference type="InterPro" id="IPR000086">
    <property type="entry name" value="NUDIX_hydrolase_dom"/>
</dbReference>
<evidence type="ECO:0000313" key="14">
    <source>
        <dbReference type="Proteomes" id="UP000589521"/>
    </source>
</evidence>
<evidence type="ECO:0000256" key="2">
    <source>
        <dbReference type="ARBA" id="ARBA00005582"/>
    </source>
</evidence>
<accession>A0A7Z0M6L2</accession>
<dbReference type="Pfam" id="PF00293">
    <property type="entry name" value="NUDIX"/>
    <property type="match status" value="1"/>
</dbReference>
<dbReference type="GO" id="GO:0044715">
    <property type="term" value="F:8-oxo-dGDP phosphatase activity"/>
    <property type="evidence" value="ECO:0007669"/>
    <property type="project" value="TreeGrafter"/>
</dbReference>
<evidence type="ECO:0000259" key="12">
    <source>
        <dbReference type="PROSITE" id="PS51462"/>
    </source>
</evidence>
<evidence type="ECO:0000256" key="7">
    <source>
        <dbReference type="ARBA" id="ARBA00022801"/>
    </source>
</evidence>
<proteinExistence type="inferred from homology"/>
<organism evidence="13 14">
    <name type="scientific">Streptococcus danieliae</name>
    <dbReference type="NCBI Taxonomy" id="747656"/>
    <lineage>
        <taxon>Bacteria</taxon>
        <taxon>Bacillati</taxon>
        <taxon>Bacillota</taxon>
        <taxon>Bacilli</taxon>
        <taxon>Lactobacillales</taxon>
        <taxon>Streptococcaceae</taxon>
        <taxon>Streptococcus</taxon>
    </lineage>
</organism>
<feature type="domain" description="Nudix hydrolase" evidence="12">
    <location>
        <begin position="423"/>
        <end position="551"/>
    </location>
</feature>
<comment type="cofactor">
    <cofactor evidence="1">
        <name>Mg(2+)</name>
        <dbReference type="ChEBI" id="CHEBI:18420"/>
    </cofactor>
</comment>
<evidence type="ECO:0000256" key="11">
    <source>
        <dbReference type="ARBA" id="ARBA00038905"/>
    </source>
</evidence>
<dbReference type="PANTHER" id="PTHR47707:SF1">
    <property type="entry name" value="NUDIX HYDROLASE FAMILY PROTEIN"/>
    <property type="match status" value="1"/>
</dbReference>
<dbReference type="Proteomes" id="UP000589521">
    <property type="component" value="Unassembled WGS sequence"/>
</dbReference>
<dbReference type="Gene3D" id="3.40.50.720">
    <property type="entry name" value="NAD(P)-binding Rossmann-like Domain"/>
    <property type="match status" value="1"/>
</dbReference>
<sequence length="553" mass="64126">MNCILFGLGLHAQRFYLEFLAKEEWIDKVIIVDSLTEKARLESLLSETSLHYELLLLDRFMGHSNILPAKDEQLVQEKITQYAIQKALISTDVPGYRPYLNFCLKNGIDVLCDRPIMNEYQETLDQWENSLTKMFEIQAPRRAHKGYQKIRELLSEVVREFQVPINKISISYSDGIWGLPSENFVRENAPSTSGYGKLMHSGYQLLDLLAFFMEINEENGFSYSKPSLLATDYRLNDFYRYFGKDFHEKLDIYEKDDSYDNLDLLKNLGPMDVSAIIDYKDQDENILTTARLEVAQSGLVRGAWIDLPEASSYENTRLKQEVVDISVGPLLTIKVLGYQISERAENNQTGGFDSFQIRVFRNSAIIGGKPVEVFDFEQAEAADFDQLRDYFLDKDSRSSLRQQKASLSLLSELERNRSQRFHQEHFRFAVELLIKYKGNYLLCKRSSTARIAPNIWNIPGGKVKYHEGIEEALIRECKEETNLDVLHFHYLDSIFINKAHQRIVYLYYAEVEDISDLTIDRSEFDDWAWVSAGDVDSYQSLNPHLVQWIKKLG</sequence>
<dbReference type="Gene3D" id="3.90.79.10">
    <property type="entry name" value="Nucleoside Triphosphate Pyrophosphohydrolase"/>
    <property type="match status" value="1"/>
</dbReference>
<evidence type="ECO:0000256" key="8">
    <source>
        <dbReference type="ARBA" id="ARBA00022842"/>
    </source>
</evidence>
<evidence type="ECO:0000313" key="13">
    <source>
        <dbReference type="EMBL" id="NYS96405.1"/>
    </source>
</evidence>
<protein>
    <recommendedName>
        <fullName evidence="11">8-oxo-dGTP diphosphatase</fullName>
        <ecNumber evidence="11">3.6.1.55</ecNumber>
    </recommendedName>
</protein>
<evidence type="ECO:0000256" key="3">
    <source>
        <dbReference type="ARBA" id="ARBA00022457"/>
    </source>
</evidence>
<keyword evidence="7" id="KW-0378">Hydrolase</keyword>
<dbReference type="SUPFAM" id="SSF55811">
    <property type="entry name" value="Nudix"/>
    <property type="match status" value="1"/>
</dbReference>
<evidence type="ECO:0000256" key="4">
    <source>
        <dbReference type="ARBA" id="ARBA00022705"/>
    </source>
</evidence>
<dbReference type="PROSITE" id="PS51462">
    <property type="entry name" value="NUDIX"/>
    <property type="match status" value="1"/>
</dbReference>
<dbReference type="RefSeq" id="WP_179925149.1">
    <property type="nucleotide sequence ID" value="NZ_JACBXX010000105.1"/>
</dbReference>
<keyword evidence="9" id="KW-0234">DNA repair</keyword>